<dbReference type="PANTHER" id="PTHR10625">
    <property type="entry name" value="HISTONE DEACETYLASE HDAC1-RELATED"/>
    <property type="match status" value="1"/>
</dbReference>
<dbReference type="RefSeq" id="XP_011402148.1">
    <property type="nucleotide sequence ID" value="XM_011403846.1"/>
</dbReference>
<keyword evidence="2 5" id="KW-0378">Hydrolase</keyword>
<name>A0A087STP5_AUXPR</name>
<dbReference type="EC" id="3.5.1.98" evidence="1 5"/>
<dbReference type="GO" id="GO:0141221">
    <property type="term" value="F:histone deacetylase activity, hydrolytic mechanism"/>
    <property type="evidence" value="ECO:0007669"/>
    <property type="project" value="UniProtKB-EC"/>
</dbReference>
<feature type="binding site" evidence="7">
    <location>
        <position position="308"/>
    </location>
    <ligand>
        <name>substrate</name>
    </ligand>
</feature>
<evidence type="ECO:0000259" key="9">
    <source>
        <dbReference type="Pfam" id="PF00850"/>
    </source>
</evidence>
<comment type="similarity">
    <text evidence="5">Belongs to the histone deacetylase family. HD Type 1 subfamily.</text>
</comment>
<comment type="subcellular location">
    <subcellularLocation>
        <location evidence="5">Nucleus</location>
    </subcellularLocation>
</comment>
<dbReference type="GeneID" id="23615107"/>
<evidence type="ECO:0000256" key="3">
    <source>
        <dbReference type="ARBA" id="ARBA00022853"/>
    </source>
</evidence>
<dbReference type="AlphaFoldDB" id="A0A087STP5"/>
<dbReference type="KEGG" id="apro:F751_3716"/>
<feature type="binding site" evidence="8">
    <location>
        <position position="175"/>
    </location>
    <ligand>
        <name>a divalent metal cation</name>
        <dbReference type="ChEBI" id="CHEBI:60240"/>
    </ligand>
</feature>
<dbReference type="Proteomes" id="UP000028924">
    <property type="component" value="Unassembled WGS sequence"/>
</dbReference>
<evidence type="ECO:0000256" key="6">
    <source>
        <dbReference type="PIRSR" id="PIRSR037913-1"/>
    </source>
</evidence>
<evidence type="ECO:0000313" key="11">
    <source>
        <dbReference type="Proteomes" id="UP000028924"/>
    </source>
</evidence>
<feature type="binding site" evidence="8">
    <location>
        <position position="269"/>
    </location>
    <ligand>
        <name>a divalent metal cation</name>
        <dbReference type="ChEBI" id="CHEBI:60240"/>
    </ligand>
</feature>
<gene>
    <name evidence="10" type="ORF">F751_3716</name>
</gene>
<evidence type="ECO:0000256" key="1">
    <source>
        <dbReference type="ARBA" id="ARBA00012111"/>
    </source>
</evidence>
<dbReference type="GO" id="GO:0040029">
    <property type="term" value="P:epigenetic regulation of gene expression"/>
    <property type="evidence" value="ECO:0007669"/>
    <property type="project" value="TreeGrafter"/>
</dbReference>
<comment type="catalytic activity">
    <reaction evidence="4 5">
        <text>N(6)-acetyl-L-lysyl-[histone] + H2O = L-lysyl-[histone] + acetate</text>
        <dbReference type="Rhea" id="RHEA:58196"/>
        <dbReference type="Rhea" id="RHEA-COMP:9845"/>
        <dbReference type="Rhea" id="RHEA-COMP:11338"/>
        <dbReference type="ChEBI" id="CHEBI:15377"/>
        <dbReference type="ChEBI" id="CHEBI:29969"/>
        <dbReference type="ChEBI" id="CHEBI:30089"/>
        <dbReference type="ChEBI" id="CHEBI:61930"/>
        <dbReference type="EC" id="3.5.1.98"/>
    </reaction>
</comment>
<dbReference type="Pfam" id="PF00850">
    <property type="entry name" value="Hist_deacetyl"/>
    <property type="match status" value="1"/>
</dbReference>
<keyword evidence="5" id="KW-0804">Transcription</keyword>
<dbReference type="SUPFAM" id="SSF52768">
    <property type="entry name" value="Arginase/deacetylase"/>
    <property type="match status" value="1"/>
</dbReference>
<keyword evidence="5" id="KW-0539">Nucleus</keyword>
<feature type="binding site" evidence="8">
    <location>
        <position position="173"/>
    </location>
    <ligand>
        <name>a divalent metal cation</name>
        <dbReference type="ChEBI" id="CHEBI:60240"/>
    </ligand>
</feature>
<dbReference type="EMBL" id="KL662186">
    <property type="protein sequence ID" value="KFM29099.1"/>
    <property type="molecule type" value="Genomic_DNA"/>
</dbReference>
<keyword evidence="11" id="KW-1185">Reference proteome</keyword>
<keyword evidence="5" id="KW-0805">Transcription regulation</keyword>
<proteinExistence type="inferred from homology"/>
<dbReference type="PIRSF" id="PIRSF037913">
    <property type="entry name" value="His_deacetylse_1"/>
    <property type="match status" value="1"/>
</dbReference>
<dbReference type="InterPro" id="IPR003084">
    <property type="entry name" value="HDAC_I/II"/>
</dbReference>
<dbReference type="PANTHER" id="PTHR10625:SF39">
    <property type="entry name" value="HISTONE DEACETYLASE 9"/>
    <property type="match status" value="1"/>
</dbReference>
<dbReference type="PRINTS" id="PR01270">
    <property type="entry name" value="HDASUPER"/>
</dbReference>
<dbReference type="Gene3D" id="3.40.800.20">
    <property type="entry name" value="Histone deacetylase domain"/>
    <property type="match status" value="1"/>
</dbReference>
<evidence type="ECO:0000256" key="2">
    <source>
        <dbReference type="ARBA" id="ARBA00022801"/>
    </source>
</evidence>
<feature type="binding site" evidence="7">
    <location>
        <position position="96"/>
    </location>
    <ligand>
        <name>substrate</name>
    </ligand>
</feature>
<feature type="binding site" evidence="7">
    <location>
        <position position="146"/>
    </location>
    <ligand>
        <name>substrate</name>
    </ligand>
</feature>
<dbReference type="InterPro" id="IPR037138">
    <property type="entry name" value="His_deacetylse_dom_sf"/>
</dbReference>
<reference evidence="10 11" key="1">
    <citation type="journal article" date="2014" name="BMC Genomics">
        <title>Oil accumulation mechanisms of the oleaginous microalga Chlorella protothecoides revealed through its genome, transcriptomes, and proteomes.</title>
        <authorList>
            <person name="Gao C."/>
            <person name="Wang Y."/>
            <person name="Shen Y."/>
            <person name="Yan D."/>
            <person name="He X."/>
            <person name="Dai J."/>
            <person name="Wu Q."/>
        </authorList>
    </citation>
    <scope>NUCLEOTIDE SEQUENCE [LARGE SCALE GENOMIC DNA]</scope>
    <source>
        <strain evidence="10 11">0710</strain>
    </source>
</reference>
<keyword evidence="3 5" id="KW-0156">Chromatin regulator</keyword>
<evidence type="ECO:0000256" key="8">
    <source>
        <dbReference type="PIRSR" id="PIRSR037913-3"/>
    </source>
</evidence>
<dbReference type="InterPro" id="IPR023696">
    <property type="entry name" value="Ureohydrolase_dom_sf"/>
</dbReference>
<dbReference type="eggNOG" id="KOG1342">
    <property type="taxonomic scope" value="Eukaryota"/>
</dbReference>
<dbReference type="PRINTS" id="PR01271">
    <property type="entry name" value="HISDACETLASE"/>
</dbReference>
<evidence type="ECO:0000256" key="5">
    <source>
        <dbReference type="PIRNR" id="PIRNR037913"/>
    </source>
</evidence>
<accession>A0A087STP5</accession>
<dbReference type="InterPro" id="IPR023801">
    <property type="entry name" value="His_deacetylse_dom"/>
</dbReference>
<protein>
    <recommendedName>
        <fullName evidence="1 5">Histone deacetylase</fullName>
        <ecNumber evidence="1 5">3.5.1.98</ecNumber>
    </recommendedName>
</protein>
<feature type="domain" description="Histone deacetylase" evidence="9">
    <location>
        <begin position="25"/>
        <end position="323"/>
    </location>
</feature>
<sequence length="435" mass="47981">MVNGKEKIAYFYDSDYTGYYYGADHPMKPQRIAMTHHLILGYGLHEHMDVYRPRRAQHDELTAFHNNDYVGMLQTTTPEEARSDPRAFLKYGIELDCPIFHGLFDFCRLYAGASIDAARKLVNGDADIAINWAGGLHHAKKGEASGFCYVNDCVLGILELLKAHARVLYVDIDIHHGDGVEEAFYTTDRQGKGPSGVMTVSFHLKREGFFPGTGALEDKGELLGRGYSLNVPLDEGIDDEQYLGLFRPTLDAVMRSFQPGAIVLQCGADSVKGDRLGPWNLSLQGHAAAVAHVKAYGVPMLVLGGGGYIKTTVARAWTLETAVLTGQSVEDALPENPYLEYFGPDFRLGWDRPKYNVNFNKRADLDRLGRRVQEHMRSLAAAPGVGLSAHPPEALLPACDLEDPEVVHARLGEYTKAHCGHFLWCVEEGYAGPGA</sequence>
<organism evidence="10 11">
    <name type="scientific">Auxenochlorella protothecoides</name>
    <name type="common">Green microalga</name>
    <name type="synonym">Chlorella protothecoides</name>
    <dbReference type="NCBI Taxonomy" id="3075"/>
    <lineage>
        <taxon>Eukaryota</taxon>
        <taxon>Viridiplantae</taxon>
        <taxon>Chlorophyta</taxon>
        <taxon>core chlorophytes</taxon>
        <taxon>Trebouxiophyceae</taxon>
        <taxon>Chlorellales</taxon>
        <taxon>Chlorellaceae</taxon>
        <taxon>Auxenochlorella</taxon>
    </lineage>
</organism>
<dbReference type="CDD" id="cd09991">
    <property type="entry name" value="HDAC_classI"/>
    <property type="match status" value="1"/>
</dbReference>
<dbReference type="InterPro" id="IPR000286">
    <property type="entry name" value="HDACs"/>
</dbReference>
<dbReference type="STRING" id="3075.A0A087STP5"/>
<dbReference type="GO" id="GO:0005634">
    <property type="term" value="C:nucleus"/>
    <property type="evidence" value="ECO:0007669"/>
    <property type="project" value="UniProtKB-SubCell"/>
</dbReference>
<evidence type="ECO:0000256" key="7">
    <source>
        <dbReference type="PIRSR" id="PIRSR037913-2"/>
    </source>
</evidence>
<feature type="active site" description="Proton acceptor" evidence="6">
    <location>
        <position position="138"/>
    </location>
</feature>
<evidence type="ECO:0000313" key="10">
    <source>
        <dbReference type="EMBL" id="KFM29099.1"/>
    </source>
</evidence>
<dbReference type="GO" id="GO:0046872">
    <property type="term" value="F:metal ion binding"/>
    <property type="evidence" value="ECO:0007669"/>
    <property type="project" value="UniProtKB-KW"/>
</dbReference>
<evidence type="ECO:0000256" key="4">
    <source>
        <dbReference type="ARBA" id="ARBA00048287"/>
    </source>
</evidence>
<keyword evidence="8" id="KW-0479">Metal-binding</keyword>
<dbReference type="OrthoDB" id="1918432at2759"/>